<organism evidence="1 2">
    <name type="scientific">Melia azedarach</name>
    <name type="common">Chinaberry tree</name>
    <dbReference type="NCBI Taxonomy" id="155640"/>
    <lineage>
        <taxon>Eukaryota</taxon>
        <taxon>Viridiplantae</taxon>
        <taxon>Streptophyta</taxon>
        <taxon>Embryophyta</taxon>
        <taxon>Tracheophyta</taxon>
        <taxon>Spermatophyta</taxon>
        <taxon>Magnoliopsida</taxon>
        <taxon>eudicotyledons</taxon>
        <taxon>Gunneridae</taxon>
        <taxon>Pentapetalae</taxon>
        <taxon>rosids</taxon>
        <taxon>malvids</taxon>
        <taxon>Sapindales</taxon>
        <taxon>Meliaceae</taxon>
        <taxon>Melia</taxon>
    </lineage>
</organism>
<evidence type="ECO:0000313" key="1">
    <source>
        <dbReference type="EMBL" id="KAJ4711786.1"/>
    </source>
</evidence>
<sequence length="334" mass="36750">MAVVESASQDSTVSSASPPSSNGQDQSKQNGVTMVMRHDQGLYVASNNQNNHGSDGGDDFKRDMRELQELFSKLNPMAEEFVPPSLAKTNGNNHGVNGFNGGVFANNSIILHNNNGRNGASRRKKNFGQGKRRMNSRTSMAQREEIIRRTVYVSDIDQQVTEEQLAALFVSCGQVVDCRICGDPNSVLRFAFIEFTDEEGARAALSLAGTMLGFYPVRVLPSKTAIAPVNPTFLPRTEDEREMCARTIYCTNIDKKVTQADVKLFFESVCGEVYRLRLLGDYHHSTRIAFVEFVMAESAIAALNCSGVVLGSLPIRVSPSKTPVRPRAPRLPMH</sequence>
<name>A0ACC1XJT8_MELAZ</name>
<keyword evidence="2" id="KW-1185">Reference proteome</keyword>
<dbReference type="Proteomes" id="UP001164539">
    <property type="component" value="Chromosome 8"/>
</dbReference>
<protein>
    <submittedName>
        <fullName evidence="1">Polyadenylate-binding protein</fullName>
    </submittedName>
</protein>
<evidence type="ECO:0000313" key="2">
    <source>
        <dbReference type="Proteomes" id="UP001164539"/>
    </source>
</evidence>
<comment type="caution">
    <text evidence="1">The sequence shown here is derived from an EMBL/GenBank/DDBJ whole genome shotgun (WGS) entry which is preliminary data.</text>
</comment>
<dbReference type="EMBL" id="CM051401">
    <property type="protein sequence ID" value="KAJ4711786.1"/>
    <property type="molecule type" value="Genomic_DNA"/>
</dbReference>
<proteinExistence type="predicted"/>
<gene>
    <name evidence="1" type="ORF">OWV82_014140</name>
</gene>
<reference evidence="1 2" key="1">
    <citation type="journal article" date="2023" name="Science">
        <title>Complex scaffold remodeling in plant triterpene biosynthesis.</title>
        <authorList>
            <person name="De La Pena R."/>
            <person name="Hodgson H."/>
            <person name="Liu J.C."/>
            <person name="Stephenson M.J."/>
            <person name="Martin A.C."/>
            <person name="Owen C."/>
            <person name="Harkess A."/>
            <person name="Leebens-Mack J."/>
            <person name="Jimenez L.E."/>
            <person name="Osbourn A."/>
            <person name="Sattely E.S."/>
        </authorList>
    </citation>
    <scope>NUCLEOTIDE SEQUENCE [LARGE SCALE GENOMIC DNA]</scope>
    <source>
        <strain evidence="2">cv. JPN11</strain>
        <tissue evidence="1">Leaf</tissue>
    </source>
</reference>
<accession>A0ACC1XJT8</accession>